<comment type="caution">
    <text evidence="1">The sequence shown here is derived from an EMBL/GenBank/DDBJ whole genome shotgun (WGS) entry which is preliminary data.</text>
</comment>
<evidence type="ECO:0000313" key="1">
    <source>
        <dbReference type="EMBL" id="MDF2255886.1"/>
    </source>
</evidence>
<keyword evidence="2" id="KW-1185">Reference proteome</keyword>
<dbReference type="Proteomes" id="UP001220022">
    <property type="component" value="Unassembled WGS sequence"/>
</dbReference>
<protein>
    <submittedName>
        <fullName evidence="1">Uncharacterized protein</fullName>
    </submittedName>
</protein>
<sequence length="76" mass="7859">MTAPYDSLASARAPRWAGGPAAVATIHVVDQGGVPGAKDPFCLGNWGEPLGVLSLVVEGPLLALSVAMLTRRRHDP</sequence>
<proteinExistence type="predicted"/>
<organism evidence="1 2">
    <name type="scientific">Streptantibioticus ferralitis</name>
    <dbReference type="NCBI Taxonomy" id="236510"/>
    <lineage>
        <taxon>Bacteria</taxon>
        <taxon>Bacillati</taxon>
        <taxon>Actinomycetota</taxon>
        <taxon>Actinomycetes</taxon>
        <taxon>Kitasatosporales</taxon>
        <taxon>Streptomycetaceae</taxon>
        <taxon>Streptantibioticus</taxon>
    </lineage>
</organism>
<accession>A0ABT5YX44</accession>
<name>A0ABT5YX44_9ACTN</name>
<reference evidence="1 2" key="1">
    <citation type="submission" date="2023-03" db="EMBL/GenBank/DDBJ databases">
        <title>Draft genome sequence of type strain Streptomyces ferralitis JCM 14344.</title>
        <authorList>
            <person name="Klaysubun C."/>
            <person name="Duangmal K."/>
        </authorList>
    </citation>
    <scope>NUCLEOTIDE SEQUENCE [LARGE SCALE GENOMIC DNA]</scope>
    <source>
        <strain evidence="1 2">JCM 14344</strain>
    </source>
</reference>
<gene>
    <name evidence="1" type="ORF">P2L57_09145</name>
</gene>
<dbReference type="RefSeq" id="WP_275811226.1">
    <property type="nucleotide sequence ID" value="NZ_BAAANM010000018.1"/>
</dbReference>
<evidence type="ECO:0000313" key="2">
    <source>
        <dbReference type="Proteomes" id="UP001220022"/>
    </source>
</evidence>
<dbReference type="EMBL" id="JARHTQ010000005">
    <property type="protein sequence ID" value="MDF2255886.1"/>
    <property type="molecule type" value="Genomic_DNA"/>
</dbReference>